<evidence type="ECO:0000313" key="2">
    <source>
        <dbReference type="Proteomes" id="UP000184514"/>
    </source>
</evidence>
<organism evidence="1 2">
    <name type="scientific">Planktotalea frisia</name>
    <dbReference type="NCBI Taxonomy" id="696762"/>
    <lineage>
        <taxon>Bacteria</taxon>
        <taxon>Pseudomonadati</taxon>
        <taxon>Pseudomonadota</taxon>
        <taxon>Alphaproteobacteria</taxon>
        <taxon>Rhodobacterales</taxon>
        <taxon>Paracoccaceae</taxon>
        <taxon>Planktotalea</taxon>
    </lineage>
</organism>
<name>A0A1L9NY43_9RHOB</name>
<sequence length="149" mass="17267">MKTVRLSHIYEHTPRDVWRVATDLECLQEAVRGLLSFEGMPKGVIHQGQVVDVKVSMFGILPAQPYRMELIEFDDAEMRFKSNEVGMGVEHWQHSLRIVPHAQGAELHDEIEIEAGWRTPLIAVWARFMYKRRHKPRQKMLLRHSGSAG</sequence>
<gene>
    <name evidence="1" type="ORF">PFRI_15670</name>
</gene>
<keyword evidence="2" id="KW-1185">Reference proteome</keyword>
<proteinExistence type="predicted"/>
<dbReference type="RefSeq" id="WP_072630150.1">
    <property type="nucleotide sequence ID" value="NZ_MLCB01000115.1"/>
</dbReference>
<dbReference type="Gene3D" id="3.30.530.20">
    <property type="match status" value="1"/>
</dbReference>
<dbReference type="InterPro" id="IPR019587">
    <property type="entry name" value="Polyketide_cyclase/dehydratase"/>
</dbReference>
<dbReference type="SUPFAM" id="SSF55961">
    <property type="entry name" value="Bet v1-like"/>
    <property type="match status" value="1"/>
</dbReference>
<dbReference type="EMBL" id="MLCB01000115">
    <property type="protein sequence ID" value="OJI94218.1"/>
    <property type="molecule type" value="Genomic_DNA"/>
</dbReference>
<protein>
    <submittedName>
        <fullName evidence="1">Polyketide cyclase / dehydrase and lipid transport</fullName>
    </submittedName>
</protein>
<dbReference type="Proteomes" id="UP000184514">
    <property type="component" value="Unassembled WGS sequence"/>
</dbReference>
<accession>A0A1L9NY43</accession>
<evidence type="ECO:0000313" key="1">
    <source>
        <dbReference type="EMBL" id="OJI94218.1"/>
    </source>
</evidence>
<comment type="caution">
    <text evidence="1">The sequence shown here is derived from an EMBL/GenBank/DDBJ whole genome shotgun (WGS) entry which is preliminary data.</text>
</comment>
<reference evidence="1 2" key="1">
    <citation type="submission" date="2016-10" db="EMBL/GenBank/DDBJ databases">
        <title>Genome sequence of Planktotalea frisia SH6-1.</title>
        <authorList>
            <person name="Poehlein A."/>
            <person name="Bakenhus I."/>
            <person name="Voget S."/>
            <person name="Brinkhoff T."/>
            <person name="Simon M."/>
        </authorList>
    </citation>
    <scope>NUCLEOTIDE SEQUENCE [LARGE SCALE GENOMIC DNA]</scope>
    <source>
        <strain evidence="1 2">SH6-1</strain>
    </source>
</reference>
<dbReference type="Pfam" id="PF10604">
    <property type="entry name" value="Polyketide_cyc2"/>
    <property type="match status" value="1"/>
</dbReference>
<dbReference type="STRING" id="696762.PFRI_15670"/>
<dbReference type="InterPro" id="IPR023393">
    <property type="entry name" value="START-like_dom_sf"/>
</dbReference>
<dbReference type="AlphaFoldDB" id="A0A1L9NY43"/>
<dbReference type="OrthoDB" id="7428016at2"/>